<keyword evidence="4" id="KW-1185">Reference proteome</keyword>
<feature type="region of interest" description="Disordered" evidence="2">
    <location>
        <begin position="362"/>
        <end position="388"/>
    </location>
</feature>
<accession>A0AAW0PR26</accession>
<feature type="compositionally biased region" description="Basic and acidic residues" evidence="2">
    <location>
        <begin position="363"/>
        <end position="386"/>
    </location>
</feature>
<feature type="compositionally biased region" description="Basic and acidic residues" evidence="2">
    <location>
        <begin position="203"/>
        <end position="217"/>
    </location>
</feature>
<feature type="coiled-coil region" evidence="1">
    <location>
        <begin position="51"/>
        <end position="139"/>
    </location>
</feature>
<dbReference type="AlphaFoldDB" id="A0AAW0PR26"/>
<evidence type="ECO:0000313" key="3">
    <source>
        <dbReference type="EMBL" id="KAK7933093.1"/>
    </source>
</evidence>
<comment type="caution">
    <text evidence="3">The sequence shown here is derived from an EMBL/GenBank/DDBJ whole genome shotgun (WGS) entry which is preliminary data.</text>
</comment>
<evidence type="ECO:0000256" key="1">
    <source>
        <dbReference type="SAM" id="Coils"/>
    </source>
</evidence>
<gene>
    <name evidence="3" type="ORF">WMY93_003989</name>
</gene>
<dbReference type="EMBL" id="JBBPFD010000003">
    <property type="protein sequence ID" value="KAK7933093.1"/>
    <property type="molecule type" value="Genomic_DNA"/>
</dbReference>
<protein>
    <submittedName>
        <fullName evidence="3">Uncharacterized protein</fullName>
    </submittedName>
</protein>
<feature type="compositionally biased region" description="Basic residues" evidence="2">
    <location>
        <begin position="8"/>
        <end position="18"/>
    </location>
</feature>
<evidence type="ECO:0000256" key="2">
    <source>
        <dbReference type="SAM" id="MobiDB-lite"/>
    </source>
</evidence>
<organism evidence="3 4">
    <name type="scientific">Mugilogobius chulae</name>
    <name type="common">yellowstripe goby</name>
    <dbReference type="NCBI Taxonomy" id="88201"/>
    <lineage>
        <taxon>Eukaryota</taxon>
        <taxon>Metazoa</taxon>
        <taxon>Chordata</taxon>
        <taxon>Craniata</taxon>
        <taxon>Vertebrata</taxon>
        <taxon>Euteleostomi</taxon>
        <taxon>Actinopterygii</taxon>
        <taxon>Neopterygii</taxon>
        <taxon>Teleostei</taxon>
        <taxon>Neoteleostei</taxon>
        <taxon>Acanthomorphata</taxon>
        <taxon>Gobiaria</taxon>
        <taxon>Gobiiformes</taxon>
        <taxon>Gobioidei</taxon>
        <taxon>Gobiidae</taxon>
        <taxon>Gobionellinae</taxon>
        <taxon>Mugilogobius</taxon>
    </lineage>
</organism>
<feature type="region of interest" description="Disordered" evidence="2">
    <location>
        <begin position="1"/>
        <end position="24"/>
    </location>
</feature>
<sequence>MAAERGSRSRRGRGKRKCLMSSKDRKCEVSAPRFSFVPELPGSEGEMERRLEDILLRIAMETQEIKDLEQQLTEGQILANDALRKDLEGIISGLQQYYKSLTVQTSEAEQKVERLEVENESLRRRLEDTHRYCRRLEEQATAHKQAHSEDDKLSEMQPHTDRIRAKQRPRSRSRRDGESCLKDPTNCSNISAGPLDLHLLSSPEKEKEHRYHQHTETNDSEDDSGTLHCSAVGPSDGHRQSDRLRFEAEKLQRSLKKHRRVLGVCDEVWCVEQTLMKRRAELRRAQRLLQEAHSSTAQAQSEAEEWQRRAKDSIASLQQTQIQLREIQDEMQTLRKSRRVQNLDQSPILDFHSSDALASLRNQARESTAERRETTAAENTRAERARIQPQDHCAVSGAAAGGAVVSQEHFGLSHSRRTTETGASSV</sequence>
<proteinExistence type="predicted"/>
<feature type="compositionally biased region" description="Basic and acidic residues" evidence="2">
    <location>
        <begin position="139"/>
        <end position="164"/>
    </location>
</feature>
<reference evidence="4" key="1">
    <citation type="submission" date="2024-04" db="EMBL/GenBank/DDBJ databases">
        <title>Salinicola lusitanus LLJ914,a marine bacterium isolated from the Okinawa Trough.</title>
        <authorList>
            <person name="Li J."/>
        </authorList>
    </citation>
    <scope>NUCLEOTIDE SEQUENCE [LARGE SCALE GENOMIC DNA]</scope>
</reference>
<keyword evidence="1" id="KW-0175">Coiled coil</keyword>
<dbReference type="Proteomes" id="UP001460270">
    <property type="component" value="Unassembled WGS sequence"/>
</dbReference>
<evidence type="ECO:0000313" key="4">
    <source>
        <dbReference type="Proteomes" id="UP001460270"/>
    </source>
</evidence>
<feature type="region of interest" description="Disordered" evidence="2">
    <location>
        <begin position="139"/>
        <end position="241"/>
    </location>
</feature>
<name>A0AAW0PR26_9GOBI</name>